<dbReference type="InterPro" id="IPR021109">
    <property type="entry name" value="Peptidase_aspartic_dom_sf"/>
</dbReference>
<protein>
    <submittedName>
        <fullName evidence="2">Uncharacterized protein</fullName>
    </submittedName>
</protein>
<evidence type="ECO:0000256" key="1">
    <source>
        <dbReference type="SAM" id="MobiDB-lite"/>
    </source>
</evidence>
<dbReference type="EMBL" id="JAGHQM010000748">
    <property type="protein sequence ID" value="KAH0558752.1"/>
    <property type="molecule type" value="Genomic_DNA"/>
</dbReference>
<feature type="compositionally biased region" description="Polar residues" evidence="1">
    <location>
        <begin position="43"/>
        <end position="60"/>
    </location>
</feature>
<keyword evidence="3" id="KW-1185">Reference proteome</keyword>
<feature type="compositionally biased region" description="Polar residues" evidence="1">
    <location>
        <begin position="14"/>
        <end position="27"/>
    </location>
</feature>
<accession>A0A9P8LAV5</accession>
<feature type="compositionally biased region" description="Polar residues" evidence="1">
    <location>
        <begin position="82"/>
        <end position="91"/>
    </location>
</feature>
<dbReference type="AlphaFoldDB" id="A0A9P8LAV5"/>
<evidence type="ECO:0000313" key="2">
    <source>
        <dbReference type="EMBL" id="KAH0558752.1"/>
    </source>
</evidence>
<sequence>MDLGSHGVDPGASDATSNTQSDMTSEASDTDRLSESHDVLRTVDSTSPGYSPQAGSTPTPDNVVVTRLPPDPRRDESASDPPINTSSNLPGNHSDDSTYIKDVDLQIAKGCGKKIRRRAVLDTGAQVNIMARDVHEDLGYPLEPYDRLISPFNSPPIRPLGVVKGVEWNFRRHAKTYSEDFFVFETDQFDTLIGKPFIKTHRLYNPNPEVLSLGVR</sequence>
<proteinExistence type="predicted"/>
<organism evidence="2 3">
    <name type="scientific">Trichoglossum hirsutum</name>
    <dbReference type="NCBI Taxonomy" id="265104"/>
    <lineage>
        <taxon>Eukaryota</taxon>
        <taxon>Fungi</taxon>
        <taxon>Dikarya</taxon>
        <taxon>Ascomycota</taxon>
        <taxon>Pezizomycotina</taxon>
        <taxon>Geoglossomycetes</taxon>
        <taxon>Geoglossales</taxon>
        <taxon>Geoglossaceae</taxon>
        <taxon>Trichoglossum</taxon>
    </lineage>
</organism>
<gene>
    <name evidence="2" type="ORF">GP486_004602</name>
</gene>
<reference evidence="2" key="1">
    <citation type="submission" date="2021-03" db="EMBL/GenBank/DDBJ databases">
        <title>Comparative genomics and phylogenomic investigation of the class Geoglossomycetes provide insights into ecological specialization and systematics.</title>
        <authorList>
            <person name="Melie T."/>
            <person name="Pirro S."/>
            <person name="Miller A.N."/>
            <person name="Quandt A."/>
        </authorList>
    </citation>
    <scope>NUCLEOTIDE SEQUENCE</scope>
    <source>
        <strain evidence="2">CAQ_001_2017</strain>
    </source>
</reference>
<feature type="compositionally biased region" description="Basic and acidic residues" evidence="1">
    <location>
        <begin position="29"/>
        <end position="41"/>
    </location>
</feature>
<dbReference type="SUPFAM" id="SSF50630">
    <property type="entry name" value="Acid proteases"/>
    <property type="match status" value="1"/>
</dbReference>
<dbReference type="CDD" id="cd00303">
    <property type="entry name" value="retropepsin_like"/>
    <property type="match status" value="1"/>
</dbReference>
<evidence type="ECO:0000313" key="3">
    <source>
        <dbReference type="Proteomes" id="UP000750711"/>
    </source>
</evidence>
<name>A0A9P8LAV5_9PEZI</name>
<feature type="region of interest" description="Disordered" evidence="1">
    <location>
        <begin position="1"/>
        <end position="98"/>
    </location>
</feature>
<comment type="caution">
    <text evidence="2">The sequence shown here is derived from an EMBL/GenBank/DDBJ whole genome shotgun (WGS) entry which is preliminary data.</text>
</comment>
<dbReference type="Proteomes" id="UP000750711">
    <property type="component" value="Unassembled WGS sequence"/>
</dbReference>
<dbReference type="Gene3D" id="2.40.70.10">
    <property type="entry name" value="Acid Proteases"/>
    <property type="match status" value="1"/>
</dbReference>